<accession>A0A497X5J5</accession>
<dbReference type="InterPro" id="IPR025961">
    <property type="entry name" value="Metal_resist"/>
</dbReference>
<name>A0A497X5J5_9RHOB</name>
<dbReference type="AlphaFoldDB" id="A0A497X5J5"/>
<evidence type="ECO:0000313" key="2">
    <source>
        <dbReference type="Proteomes" id="UP000269157"/>
    </source>
</evidence>
<sequence length="168" mass="18822">MDMDKTIPRAPRRVKVALAISVAINLLVLGAVVGAGMHGDRDRKSFGNRGGDIAAIGIYGRALDRPDRRAISQRLREGRNDQGREIRAELGEFALEASEFLKQTPFDKDAFAGVLQRQQGLIKGRSDMMQNALVEQIASMTTEQRIEYANRLQELLDHGGRRRKHDRD</sequence>
<gene>
    <name evidence="1" type="ORF">BCF46_0750</name>
</gene>
<dbReference type="Proteomes" id="UP000269157">
    <property type="component" value="Unassembled WGS sequence"/>
</dbReference>
<evidence type="ECO:0000313" key="1">
    <source>
        <dbReference type="EMBL" id="RLJ60547.1"/>
    </source>
</evidence>
<proteinExistence type="predicted"/>
<comment type="caution">
    <text evidence="1">The sequence shown here is derived from an EMBL/GenBank/DDBJ whole genome shotgun (WGS) entry which is preliminary data.</text>
</comment>
<dbReference type="Pfam" id="PF13801">
    <property type="entry name" value="Metal_resist"/>
    <property type="match status" value="1"/>
</dbReference>
<dbReference type="OrthoDB" id="7865640at2"/>
<dbReference type="EMBL" id="RCCE01000001">
    <property type="protein sequence ID" value="RLJ60547.1"/>
    <property type="molecule type" value="Genomic_DNA"/>
</dbReference>
<keyword evidence="2" id="KW-1185">Reference proteome</keyword>
<organism evidence="1 2">
    <name type="scientific">Litoreibacter meonggei</name>
    <dbReference type="NCBI Taxonomy" id="1049199"/>
    <lineage>
        <taxon>Bacteria</taxon>
        <taxon>Pseudomonadati</taxon>
        <taxon>Pseudomonadota</taxon>
        <taxon>Alphaproteobacteria</taxon>
        <taxon>Rhodobacterales</taxon>
        <taxon>Roseobacteraceae</taxon>
        <taxon>Litoreibacter</taxon>
    </lineage>
</organism>
<reference evidence="1 2" key="1">
    <citation type="submission" date="2018-10" db="EMBL/GenBank/DDBJ databases">
        <title>Genomic Encyclopedia of Archaeal and Bacterial Type Strains, Phase II (KMG-II): from individual species to whole genera.</title>
        <authorList>
            <person name="Goeker M."/>
        </authorList>
    </citation>
    <scope>NUCLEOTIDE SEQUENCE [LARGE SCALE GENOMIC DNA]</scope>
    <source>
        <strain evidence="1 2">DSM 29466</strain>
    </source>
</reference>
<protein>
    <submittedName>
        <fullName evidence="1">Putative membrane protein</fullName>
    </submittedName>
</protein>